<dbReference type="Proteomes" id="UP000291591">
    <property type="component" value="Unassembled WGS sequence"/>
</dbReference>
<dbReference type="InterPro" id="IPR029058">
    <property type="entry name" value="AB_hydrolase_fold"/>
</dbReference>
<dbReference type="AlphaFoldDB" id="A0A4Q7UNJ6"/>
<reference evidence="3 4" key="1">
    <citation type="submission" date="2019-02" db="EMBL/GenBank/DDBJ databases">
        <title>Sequencing the genomes of 1000 actinobacteria strains.</title>
        <authorList>
            <person name="Klenk H.-P."/>
        </authorList>
    </citation>
    <scope>NUCLEOTIDE SEQUENCE [LARGE SCALE GENOMIC DNA]</scope>
    <source>
        <strain evidence="3 4">DSM 45779</strain>
    </source>
</reference>
<sequence length="390" mass="41271">MSSTGAVALRRTASAVAVTGTVAGAALGIGWHYSSVLLDPRSRTGFPERVLATTVGSVVLSRSRLCAQPGVWGLRWDGLAGGPGGGLAVLGPVLERDRDRVVRQRLDGPRPPVGPAVIDAGPFDPDPAARGLGFTEVVVDTPLGPAPAWDVPPPDGVRGRGRGGVWAIHVHGRGGSRREALRILPALHELGLHQLVISYRNDGSAPQGPDGRYHLGDTEWEDLDAAVGYALDRGAEKIVLVAWSMGAAVSGAFLDRSPRASHVAAVVWDAPLLDWRATLRRQAANRYLPPPLAGLASRFTSRRIGIDFDRFDLARRPPAVRPPTLLVHSDADSAVPASVSRALAAAAPGLDWPVCYLEVAGVEHTGSWNADPQVYEDAVSGFLRETLRPT</sequence>
<dbReference type="Gene3D" id="3.40.50.1820">
    <property type="entry name" value="alpha/beta hydrolase"/>
    <property type="match status" value="1"/>
</dbReference>
<evidence type="ECO:0000259" key="2">
    <source>
        <dbReference type="Pfam" id="PF00561"/>
    </source>
</evidence>
<organism evidence="3 4">
    <name type="scientific">Pseudonocardia sediminis</name>
    <dbReference type="NCBI Taxonomy" id="1397368"/>
    <lineage>
        <taxon>Bacteria</taxon>
        <taxon>Bacillati</taxon>
        <taxon>Actinomycetota</taxon>
        <taxon>Actinomycetes</taxon>
        <taxon>Pseudonocardiales</taxon>
        <taxon>Pseudonocardiaceae</taxon>
        <taxon>Pseudonocardia</taxon>
    </lineage>
</organism>
<protein>
    <recommendedName>
        <fullName evidence="2">AB hydrolase-1 domain-containing protein</fullName>
    </recommendedName>
</protein>
<dbReference type="GO" id="GO:0003824">
    <property type="term" value="F:catalytic activity"/>
    <property type="evidence" value="ECO:0007669"/>
    <property type="project" value="UniProtKB-ARBA"/>
</dbReference>
<keyword evidence="1" id="KW-0472">Membrane</keyword>
<evidence type="ECO:0000313" key="3">
    <source>
        <dbReference type="EMBL" id="RZT83277.1"/>
    </source>
</evidence>
<proteinExistence type="predicted"/>
<gene>
    <name evidence="3" type="ORF">EV383_0076</name>
</gene>
<feature type="transmembrane region" description="Helical" evidence="1">
    <location>
        <begin position="12"/>
        <end position="33"/>
    </location>
</feature>
<keyword evidence="4" id="KW-1185">Reference proteome</keyword>
<keyword evidence="1" id="KW-1133">Transmembrane helix</keyword>
<dbReference type="EMBL" id="SHKL01000001">
    <property type="protein sequence ID" value="RZT83277.1"/>
    <property type="molecule type" value="Genomic_DNA"/>
</dbReference>
<dbReference type="OrthoDB" id="8111537at2"/>
<comment type="caution">
    <text evidence="3">The sequence shown here is derived from an EMBL/GenBank/DDBJ whole genome shotgun (WGS) entry which is preliminary data.</text>
</comment>
<accession>A0A4Q7UNJ6</accession>
<keyword evidence="1" id="KW-0812">Transmembrane</keyword>
<name>A0A4Q7UNJ6_PSEST</name>
<feature type="domain" description="AB hydrolase-1" evidence="2">
    <location>
        <begin position="170"/>
        <end position="284"/>
    </location>
</feature>
<evidence type="ECO:0000256" key="1">
    <source>
        <dbReference type="SAM" id="Phobius"/>
    </source>
</evidence>
<evidence type="ECO:0000313" key="4">
    <source>
        <dbReference type="Proteomes" id="UP000291591"/>
    </source>
</evidence>
<dbReference type="RefSeq" id="WP_130288055.1">
    <property type="nucleotide sequence ID" value="NZ_SHKL01000001.1"/>
</dbReference>
<dbReference type="InterPro" id="IPR000073">
    <property type="entry name" value="AB_hydrolase_1"/>
</dbReference>
<dbReference type="SUPFAM" id="SSF53474">
    <property type="entry name" value="alpha/beta-Hydrolases"/>
    <property type="match status" value="1"/>
</dbReference>
<dbReference type="Pfam" id="PF00561">
    <property type="entry name" value="Abhydrolase_1"/>
    <property type="match status" value="1"/>
</dbReference>